<keyword evidence="4 5" id="KW-0408">Iron</keyword>
<feature type="transmembrane region" description="Helical" evidence="6">
    <location>
        <begin position="589"/>
        <end position="607"/>
    </location>
</feature>
<dbReference type="EMBL" id="CALLCH030000009">
    <property type="protein sequence ID" value="CAI4213849.1"/>
    <property type="molecule type" value="Genomic_DNA"/>
</dbReference>
<keyword evidence="6" id="KW-1133">Transmembrane helix</keyword>
<dbReference type="InterPro" id="IPR001128">
    <property type="entry name" value="Cyt_P450"/>
</dbReference>
<dbReference type="OrthoDB" id="1103324at2759"/>
<gene>
    <name evidence="7" type="ORF">PPNO1_LOCUS3593</name>
</gene>
<dbReference type="Pfam" id="PF00067">
    <property type="entry name" value="p450"/>
    <property type="match status" value="1"/>
</dbReference>
<dbReference type="SUPFAM" id="SSF48264">
    <property type="entry name" value="Cytochrome P450"/>
    <property type="match status" value="1"/>
</dbReference>
<feature type="binding site" description="axial binding residue" evidence="5">
    <location>
        <position position="1010"/>
    </location>
    <ligand>
        <name>heme</name>
        <dbReference type="ChEBI" id="CHEBI:30413"/>
    </ligand>
    <ligandPart>
        <name>Fe</name>
        <dbReference type="ChEBI" id="CHEBI:18248"/>
    </ligandPart>
</feature>
<dbReference type="GO" id="GO:0016705">
    <property type="term" value="F:oxidoreductase activity, acting on paired donors, with incorporation or reduction of molecular oxygen"/>
    <property type="evidence" value="ECO:0007669"/>
    <property type="project" value="InterPro"/>
</dbReference>
<accession>A0A9P1H0R5</accession>
<evidence type="ECO:0000256" key="5">
    <source>
        <dbReference type="PIRSR" id="PIRSR602401-1"/>
    </source>
</evidence>
<organism evidence="7 8">
    <name type="scientific">Parascedosporium putredinis</name>
    <dbReference type="NCBI Taxonomy" id="1442378"/>
    <lineage>
        <taxon>Eukaryota</taxon>
        <taxon>Fungi</taxon>
        <taxon>Dikarya</taxon>
        <taxon>Ascomycota</taxon>
        <taxon>Pezizomycotina</taxon>
        <taxon>Sordariomycetes</taxon>
        <taxon>Hypocreomycetidae</taxon>
        <taxon>Microascales</taxon>
        <taxon>Microascaceae</taxon>
        <taxon>Parascedosporium</taxon>
    </lineage>
</organism>
<protein>
    <recommendedName>
        <fullName evidence="9">Cytochrome P450</fullName>
    </recommendedName>
</protein>
<reference evidence="7" key="1">
    <citation type="submission" date="2022-11" db="EMBL/GenBank/DDBJ databases">
        <authorList>
            <person name="Scott C."/>
            <person name="Bruce N."/>
        </authorList>
    </citation>
    <scope>NUCLEOTIDE SEQUENCE</scope>
</reference>
<feature type="transmembrane region" description="Helical" evidence="6">
    <location>
        <begin position="404"/>
        <end position="426"/>
    </location>
</feature>
<dbReference type="PRINTS" id="PR00463">
    <property type="entry name" value="EP450I"/>
</dbReference>
<dbReference type="GO" id="GO:0020037">
    <property type="term" value="F:heme binding"/>
    <property type="evidence" value="ECO:0007669"/>
    <property type="project" value="InterPro"/>
</dbReference>
<evidence type="ECO:0000256" key="1">
    <source>
        <dbReference type="ARBA" id="ARBA00010617"/>
    </source>
</evidence>
<dbReference type="PROSITE" id="PS00086">
    <property type="entry name" value="CYTOCHROME_P450"/>
    <property type="match status" value="1"/>
</dbReference>
<evidence type="ECO:0000256" key="3">
    <source>
        <dbReference type="ARBA" id="ARBA00023002"/>
    </source>
</evidence>
<evidence type="ECO:0000256" key="6">
    <source>
        <dbReference type="SAM" id="Phobius"/>
    </source>
</evidence>
<keyword evidence="6" id="KW-0472">Membrane</keyword>
<keyword evidence="3" id="KW-0560">Oxidoreductase</keyword>
<dbReference type="PANTHER" id="PTHR46300">
    <property type="entry name" value="P450, PUTATIVE (EUROFUNG)-RELATED-RELATED"/>
    <property type="match status" value="1"/>
</dbReference>
<sequence>MVITLALVAGMYAMLIVYQNKRTITVKGRRIFNAVTTAILILLVINVFSSLGEATLNIRWYILSRRYRPVKQVRPRLLLLALSELVSRPVYRARDREQKAITMAVQIAYASMTLTYGMSSNWDMALLKPGKISIPELSNISTLNLVAPSNILHQGQQYLANRYGLISLTYGTAFMEDQPVPRQLWYSSDPASFDDPNYGLISAVSNRSINASTNCDAWPIVWGGDGGNGNITFRTDDGDLEFSVPWQGFQNRATFLLDTERDCGPRCSVINVFESSFTSPWFYECNVTIGAVANVTREIEQVGPALAQLASQSIALRGYTYTFTSTNATTADDGDSDDELQYAVYPAETYIGQPQNGSTETMGLIISRFSVGVIAVAARDNDKISVDGHEPFVGAELTVSHWDWANAILILTAIAQVAMALVNFWVTRKVILPSNGIVDEARILRPMMVEEGLLRTSRARVLPKVKSTKPPSDCENHSLGHDISLETDWRAWVGNVGQLLERKLAESGRGAELGPKKQRVNRRNIAKLCRFSVPLCARYLEHLSPPDFPTDMNSDSGALVRPPRVASLQVGTLTGELNKEQLDRSRPPLILIYLGLLVVPGLVFGALKRFSSLQPESKPCREIKDGKFPGPKHMLGQKFVIISDEKLAQELLVKKGNSFAGRPQIRALINHKAGPVYSALMDRHEMWTYQRKWVHSAMANAHSNHFYGHIESEVKRFMATLVLDPDKFHSNIRELTGRIMSRLAWDDATQGKMNGDQAIETLTRMSVSGPIVNTVTPLWHIGDFLRFNPWRRYEIRRERNLKAWWVTLVRSARARYMRGELPEDTWTYRYFEQVKASGNTDVNLSPTDEETTGCMLGFQCLVGVVTLSGPTQFFFMCMALHPEWLKKCQEEVDRVCGDRLPTVADSPNLPTVRACLKETLRWRSGVPLGVPHQCEKDSEFKGVKIEKGTIVLACEWNMNRVESEYPDPENYHPERYLDPSFPSYQEPLTKYPNFRDGKGMHTFGWGRRTCLGQTIVDDELVVTGASLAWGFDVSRKVCPATGRPIDFDTQATNSNVILEPLPFPIDIRPRSDAKAREILAQYAEIRPFLKV</sequence>
<comment type="cofactor">
    <cofactor evidence="5">
        <name>heme</name>
        <dbReference type="ChEBI" id="CHEBI:30413"/>
    </cofactor>
</comment>
<dbReference type="Proteomes" id="UP000838763">
    <property type="component" value="Unassembled WGS sequence"/>
</dbReference>
<dbReference type="PANTHER" id="PTHR46300:SF6">
    <property type="entry name" value="CYTOCHROME P450 2C30"/>
    <property type="match status" value="1"/>
</dbReference>
<keyword evidence="2 5" id="KW-0479">Metal-binding</keyword>
<dbReference type="InterPro" id="IPR002401">
    <property type="entry name" value="Cyt_P450_E_grp-I"/>
</dbReference>
<feature type="transmembrane region" description="Helical" evidence="6">
    <location>
        <begin position="31"/>
        <end position="52"/>
    </location>
</feature>
<dbReference type="AlphaFoldDB" id="A0A9P1H0R5"/>
<comment type="caution">
    <text evidence="7">The sequence shown here is derived from an EMBL/GenBank/DDBJ whole genome shotgun (WGS) entry which is preliminary data.</text>
</comment>
<dbReference type="Gene3D" id="1.10.630.10">
    <property type="entry name" value="Cytochrome P450"/>
    <property type="match status" value="1"/>
</dbReference>
<proteinExistence type="inferred from homology"/>
<dbReference type="InterPro" id="IPR036396">
    <property type="entry name" value="Cyt_P450_sf"/>
</dbReference>
<evidence type="ECO:0008006" key="9">
    <source>
        <dbReference type="Google" id="ProtNLM"/>
    </source>
</evidence>
<dbReference type="GO" id="GO:0004497">
    <property type="term" value="F:monooxygenase activity"/>
    <property type="evidence" value="ECO:0007669"/>
    <property type="project" value="InterPro"/>
</dbReference>
<dbReference type="InterPro" id="IPR017972">
    <property type="entry name" value="Cyt_P450_CS"/>
</dbReference>
<dbReference type="InterPro" id="IPR050364">
    <property type="entry name" value="Cytochrome_P450_fung"/>
</dbReference>
<dbReference type="GO" id="GO:0005506">
    <property type="term" value="F:iron ion binding"/>
    <property type="evidence" value="ECO:0007669"/>
    <property type="project" value="InterPro"/>
</dbReference>
<evidence type="ECO:0000256" key="4">
    <source>
        <dbReference type="ARBA" id="ARBA00023004"/>
    </source>
</evidence>
<evidence type="ECO:0000313" key="7">
    <source>
        <dbReference type="EMBL" id="CAI4213849.1"/>
    </source>
</evidence>
<keyword evidence="8" id="KW-1185">Reference proteome</keyword>
<evidence type="ECO:0000256" key="2">
    <source>
        <dbReference type="ARBA" id="ARBA00022723"/>
    </source>
</evidence>
<keyword evidence="5" id="KW-0349">Heme</keyword>
<name>A0A9P1H0R5_9PEZI</name>
<comment type="similarity">
    <text evidence="1">Belongs to the cytochrome P450 family.</text>
</comment>
<keyword evidence="6" id="KW-0812">Transmembrane</keyword>
<evidence type="ECO:0000313" key="8">
    <source>
        <dbReference type="Proteomes" id="UP000838763"/>
    </source>
</evidence>